<keyword evidence="2" id="KW-1185">Reference proteome</keyword>
<gene>
    <name evidence="1" type="ORF">CYCCA115_LOCUS20229</name>
</gene>
<name>A0AAD2G5B1_9STRA</name>
<dbReference type="EMBL" id="CAKOGP040002148">
    <property type="protein sequence ID" value="CAJ1963573.1"/>
    <property type="molecule type" value="Genomic_DNA"/>
</dbReference>
<protein>
    <submittedName>
        <fullName evidence="1">Uncharacterized protein</fullName>
    </submittedName>
</protein>
<proteinExistence type="predicted"/>
<dbReference type="Proteomes" id="UP001295423">
    <property type="component" value="Unassembled WGS sequence"/>
</dbReference>
<reference evidence="1" key="1">
    <citation type="submission" date="2023-08" db="EMBL/GenBank/DDBJ databases">
        <authorList>
            <person name="Audoor S."/>
            <person name="Bilcke G."/>
        </authorList>
    </citation>
    <scope>NUCLEOTIDE SEQUENCE</scope>
</reference>
<sequence length="126" mass="13283">MSIFLISSNGLSHRGIRNLRTCHKRSPQIQLVHWLVVELGRTRTHPPILVLPLACWLFACWLCPPIAVVPVVPIVTCDICVAASAGIAAGTLLDLIDATSARNSASCVSTCCVCAACPVALLAGNP</sequence>
<organism evidence="1 2">
    <name type="scientific">Cylindrotheca closterium</name>
    <dbReference type="NCBI Taxonomy" id="2856"/>
    <lineage>
        <taxon>Eukaryota</taxon>
        <taxon>Sar</taxon>
        <taxon>Stramenopiles</taxon>
        <taxon>Ochrophyta</taxon>
        <taxon>Bacillariophyta</taxon>
        <taxon>Bacillariophyceae</taxon>
        <taxon>Bacillariophycidae</taxon>
        <taxon>Bacillariales</taxon>
        <taxon>Bacillariaceae</taxon>
        <taxon>Cylindrotheca</taxon>
    </lineage>
</organism>
<dbReference type="AlphaFoldDB" id="A0AAD2G5B1"/>
<accession>A0AAD2G5B1</accession>
<comment type="caution">
    <text evidence="1">The sequence shown here is derived from an EMBL/GenBank/DDBJ whole genome shotgun (WGS) entry which is preliminary data.</text>
</comment>
<evidence type="ECO:0000313" key="1">
    <source>
        <dbReference type="EMBL" id="CAJ1963573.1"/>
    </source>
</evidence>
<evidence type="ECO:0000313" key="2">
    <source>
        <dbReference type="Proteomes" id="UP001295423"/>
    </source>
</evidence>